<feature type="compositionally biased region" description="Low complexity" evidence="2">
    <location>
        <begin position="33"/>
        <end position="50"/>
    </location>
</feature>
<dbReference type="Proteomes" id="UP000281985">
    <property type="component" value="Unassembled WGS sequence"/>
</dbReference>
<reference evidence="4 5" key="1">
    <citation type="submission" date="2018-10" db="EMBL/GenBank/DDBJ databases">
        <title>Dokdonia luteus sp. nov., isolated from sea water.</title>
        <authorList>
            <person name="Zhou L.Y."/>
            <person name="Du Z.J."/>
        </authorList>
    </citation>
    <scope>NUCLEOTIDE SEQUENCE [LARGE SCALE GENOMIC DNA]</scope>
    <source>
        <strain evidence="4 5">SH27</strain>
    </source>
</reference>
<dbReference type="AlphaFoldDB" id="A0A3M0G0D1"/>
<dbReference type="EMBL" id="REFV01000010">
    <property type="protein sequence ID" value="RMB57637.1"/>
    <property type="molecule type" value="Genomic_DNA"/>
</dbReference>
<gene>
    <name evidence="4" type="ORF">EAX61_11025</name>
</gene>
<evidence type="ECO:0000256" key="3">
    <source>
        <dbReference type="SAM" id="SignalP"/>
    </source>
</evidence>
<accession>A0A3M0G0D1</accession>
<sequence length="414" mass="46318">MKTLKNILKVAILAGVTTAIAQTKPPKPPAPPSNTTSSSTSSNTSVITQSGNYGKGGNTSFSVSNSNNEYRVKSRYPDNRYPAVKDFLMAEMGTKHMQANGKSIAWSLEGDDDTVYEIELSESKLNIELDKTIASPDMIAKFEDMGNILRTLISGGNERQEIQRLERDADRARRDAERMQREAERLRAMSVRDAERLSREASLLEREAEKLSRVSKRSGGIDGYVRDVLREPSTKYDMNTSSNNGWKWPAMQNALITELVKNGLVSEGEDIVFVKEDNGIYVNGEKMGPAMWSKYNNLFRKYDFGRIGDISFYKQGNHIVVLDGPDDLEDLLEELEDEGLIEITKSKFVIQINGTSVVENGKKLSEAETKRWNTVLHKEGVIPAPGKTIVMDKNSFSLGYSFDKSTLGIWMSRD</sequence>
<evidence type="ECO:0000313" key="4">
    <source>
        <dbReference type="EMBL" id="RMB57637.1"/>
    </source>
</evidence>
<feature type="coiled-coil region" evidence="1">
    <location>
        <begin position="155"/>
        <end position="214"/>
    </location>
</feature>
<protein>
    <submittedName>
        <fullName evidence="4">Uncharacterized protein</fullName>
    </submittedName>
</protein>
<dbReference type="RefSeq" id="WP_121917744.1">
    <property type="nucleotide sequence ID" value="NZ_REFV01000010.1"/>
</dbReference>
<name>A0A3M0G0D1_9FLAO</name>
<proteinExistence type="predicted"/>
<evidence type="ECO:0000313" key="5">
    <source>
        <dbReference type="Proteomes" id="UP000281985"/>
    </source>
</evidence>
<evidence type="ECO:0000256" key="1">
    <source>
        <dbReference type="SAM" id="Coils"/>
    </source>
</evidence>
<comment type="caution">
    <text evidence="4">The sequence shown here is derived from an EMBL/GenBank/DDBJ whole genome shotgun (WGS) entry which is preliminary data.</text>
</comment>
<feature type="region of interest" description="Disordered" evidence="2">
    <location>
        <begin position="22"/>
        <end position="66"/>
    </location>
</feature>
<keyword evidence="3" id="KW-0732">Signal</keyword>
<keyword evidence="5" id="KW-1185">Reference proteome</keyword>
<feature type="chain" id="PRO_5017924050" evidence="3">
    <location>
        <begin position="22"/>
        <end position="414"/>
    </location>
</feature>
<feature type="signal peptide" evidence="3">
    <location>
        <begin position="1"/>
        <end position="21"/>
    </location>
</feature>
<keyword evidence="1" id="KW-0175">Coiled coil</keyword>
<organism evidence="4 5">
    <name type="scientific">Dokdonia sinensis</name>
    <dbReference type="NCBI Taxonomy" id="2479847"/>
    <lineage>
        <taxon>Bacteria</taxon>
        <taxon>Pseudomonadati</taxon>
        <taxon>Bacteroidota</taxon>
        <taxon>Flavobacteriia</taxon>
        <taxon>Flavobacteriales</taxon>
        <taxon>Flavobacteriaceae</taxon>
        <taxon>Dokdonia</taxon>
    </lineage>
</organism>
<dbReference type="OrthoDB" id="1427857at2"/>
<evidence type="ECO:0000256" key="2">
    <source>
        <dbReference type="SAM" id="MobiDB-lite"/>
    </source>
</evidence>